<evidence type="ECO:0008006" key="4">
    <source>
        <dbReference type="Google" id="ProtNLM"/>
    </source>
</evidence>
<accession>A0ABS2V3A6</accession>
<protein>
    <recommendedName>
        <fullName evidence="4">Holin</fullName>
    </recommendedName>
</protein>
<name>A0ABS2V3A6_9ACTN</name>
<feature type="transmembrane region" description="Helical" evidence="1">
    <location>
        <begin position="88"/>
        <end position="109"/>
    </location>
</feature>
<keyword evidence="1" id="KW-1133">Transmembrane helix</keyword>
<keyword evidence="1" id="KW-0472">Membrane</keyword>
<keyword evidence="1" id="KW-0812">Transmembrane</keyword>
<comment type="caution">
    <text evidence="2">The sequence shown here is derived from an EMBL/GenBank/DDBJ whole genome shotgun (WGS) entry which is preliminary data.</text>
</comment>
<proteinExistence type="predicted"/>
<feature type="transmembrane region" description="Helical" evidence="1">
    <location>
        <begin position="32"/>
        <end position="55"/>
    </location>
</feature>
<dbReference type="Proteomes" id="UP000664109">
    <property type="component" value="Unassembled WGS sequence"/>
</dbReference>
<feature type="transmembrane region" description="Helical" evidence="1">
    <location>
        <begin position="62"/>
        <end position="82"/>
    </location>
</feature>
<reference evidence="2 3" key="1">
    <citation type="journal article" date="2016" name="Arch. Microbiol.">
        <title>Streptomyces zhihengii sp. nov., isolated from rhizospheric soil of Psammosilene tunicoides.</title>
        <authorList>
            <person name="Huang M.J."/>
            <person name="Fei J.J."/>
            <person name="Salam N."/>
            <person name="Kim C.J."/>
            <person name="Hozzein W.N."/>
            <person name="Xiao M."/>
            <person name="Huang H.Q."/>
            <person name="Li W.J."/>
        </authorList>
    </citation>
    <scope>NUCLEOTIDE SEQUENCE [LARGE SCALE GENOMIC DNA]</scope>
    <source>
        <strain evidence="2 3">YIM T102</strain>
    </source>
</reference>
<gene>
    <name evidence="2" type="ORF">JE024_37850</name>
</gene>
<evidence type="ECO:0000313" key="2">
    <source>
        <dbReference type="EMBL" id="MBM9624331.1"/>
    </source>
</evidence>
<sequence>MSNPYQPQPSPYVNTPLPTGRPRMFNTTAAKVIWTLVPIVTISVGAAVPFVVAAVKGVIKPWLAGVYVAAEVLVLGISTAFADPDSESPFVGFLIIMLIVAAATHTSLLDNDKVRIGK</sequence>
<dbReference type="EMBL" id="JAFEJA010000002">
    <property type="protein sequence ID" value="MBM9624331.1"/>
    <property type="molecule type" value="Genomic_DNA"/>
</dbReference>
<evidence type="ECO:0000313" key="3">
    <source>
        <dbReference type="Proteomes" id="UP000664109"/>
    </source>
</evidence>
<evidence type="ECO:0000256" key="1">
    <source>
        <dbReference type="SAM" id="Phobius"/>
    </source>
</evidence>
<keyword evidence="3" id="KW-1185">Reference proteome</keyword>
<organism evidence="2 3">
    <name type="scientific">Streptomyces zhihengii</name>
    <dbReference type="NCBI Taxonomy" id="1818004"/>
    <lineage>
        <taxon>Bacteria</taxon>
        <taxon>Bacillati</taxon>
        <taxon>Actinomycetota</taxon>
        <taxon>Actinomycetes</taxon>
        <taxon>Kitasatosporales</taxon>
        <taxon>Streptomycetaceae</taxon>
        <taxon>Streptomyces</taxon>
    </lineage>
</organism>
<dbReference type="RefSeq" id="WP_205378342.1">
    <property type="nucleotide sequence ID" value="NZ_JAFEJA010000002.1"/>
</dbReference>